<dbReference type="Pfam" id="PF07963">
    <property type="entry name" value="N_methyl"/>
    <property type="match status" value="1"/>
</dbReference>
<dbReference type="EMBL" id="JAJTWT010000003">
    <property type="protein sequence ID" value="MCE4537628.1"/>
    <property type="molecule type" value="Genomic_DNA"/>
</dbReference>
<proteinExistence type="predicted"/>
<evidence type="ECO:0000256" key="1">
    <source>
        <dbReference type="SAM" id="Phobius"/>
    </source>
</evidence>
<evidence type="ECO:0000313" key="3">
    <source>
        <dbReference type="Proteomes" id="UP001201463"/>
    </source>
</evidence>
<feature type="transmembrane region" description="Helical" evidence="1">
    <location>
        <begin position="16"/>
        <end position="35"/>
    </location>
</feature>
<keyword evidence="1" id="KW-0812">Transmembrane</keyword>
<name>A0ABS8XGD4_9BURK</name>
<keyword evidence="3" id="KW-1185">Reference proteome</keyword>
<dbReference type="InterPro" id="IPR012902">
    <property type="entry name" value="N_methyl_site"/>
</dbReference>
<keyword evidence="1" id="KW-0472">Membrane</keyword>
<dbReference type="Pfam" id="PF16074">
    <property type="entry name" value="PilW"/>
    <property type="match status" value="1"/>
</dbReference>
<keyword evidence="1" id="KW-1133">Transmembrane helix</keyword>
<dbReference type="NCBIfam" id="TIGR02532">
    <property type="entry name" value="IV_pilin_GFxxxE"/>
    <property type="match status" value="1"/>
</dbReference>
<comment type="caution">
    <text evidence="2">The sequence shown here is derived from an EMBL/GenBank/DDBJ whole genome shotgun (WGS) entry which is preliminary data.</text>
</comment>
<organism evidence="2 3">
    <name type="scientific">Pelomonas caseinilytica</name>
    <dbReference type="NCBI Taxonomy" id="2906763"/>
    <lineage>
        <taxon>Bacteria</taxon>
        <taxon>Pseudomonadati</taxon>
        <taxon>Pseudomonadota</taxon>
        <taxon>Betaproteobacteria</taxon>
        <taxon>Burkholderiales</taxon>
        <taxon>Sphaerotilaceae</taxon>
        <taxon>Roseateles</taxon>
    </lineage>
</organism>
<protein>
    <submittedName>
        <fullName evidence="2">PilW family protein</fullName>
    </submittedName>
</protein>
<evidence type="ECO:0000313" key="2">
    <source>
        <dbReference type="EMBL" id="MCE4537628.1"/>
    </source>
</evidence>
<sequence length="387" mass="39715">MKAPTGHNSGFSLPELMVAVVIGLVLTLTISTMVARQEAVRRGVTSGNDLTSNAAYASYLLDQELRSAGAGFSQAVGSNYSCTLLVSRDNAQLLPSPTAFPAPFAAIPQNPVLAPLIVHAGAGAGGSDVIAVATGNSGLAETAMQVVPGTAAAGQVRLPNTLGMRGGDLVLVSQPQAAPPVNCMLEQVGPGFAGGAAEVLTFGGRYAADVINGVALAGYAVGNTTISALGNVTGNNPRLQLLGIDDNNRLMAYDLLQLTAGTQALVEGVVDMRVRYGVAALPLAPVPANRTVANWVAPTANGYTAAALSAGTAAAQTNLQSILAVRVGLVLRSDQAEKSDVTTPKLTLFGDLPAALQYTYTVPAGTTTQRYRTVEFTVPLRNVRYSR</sequence>
<gene>
    <name evidence="2" type="ORF">LXT12_10235</name>
</gene>
<dbReference type="PROSITE" id="PS00409">
    <property type="entry name" value="PROKAR_NTER_METHYL"/>
    <property type="match status" value="1"/>
</dbReference>
<dbReference type="RefSeq" id="WP_233391668.1">
    <property type="nucleotide sequence ID" value="NZ_JAJTWT010000003.1"/>
</dbReference>
<dbReference type="InterPro" id="IPR032092">
    <property type="entry name" value="PilW"/>
</dbReference>
<dbReference type="Proteomes" id="UP001201463">
    <property type="component" value="Unassembled WGS sequence"/>
</dbReference>
<reference evidence="2 3" key="1">
    <citation type="submission" date="2021-12" db="EMBL/GenBank/DDBJ databases">
        <title>Genome seq of p7.</title>
        <authorList>
            <person name="Seo T."/>
        </authorList>
    </citation>
    <scope>NUCLEOTIDE SEQUENCE [LARGE SCALE GENOMIC DNA]</scope>
    <source>
        <strain evidence="2 3">P7</strain>
    </source>
</reference>
<accession>A0ABS8XGD4</accession>